<feature type="transmembrane region" description="Helical" evidence="2">
    <location>
        <begin position="232"/>
        <end position="254"/>
    </location>
</feature>
<keyword evidence="2" id="KW-1133">Transmembrane helix</keyword>
<organism evidence="4 5">
    <name type="scientific">Lodderomyces beijingensis</name>
    <dbReference type="NCBI Taxonomy" id="1775926"/>
    <lineage>
        <taxon>Eukaryota</taxon>
        <taxon>Fungi</taxon>
        <taxon>Dikarya</taxon>
        <taxon>Ascomycota</taxon>
        <taxon>Saccharomycotina</taxon>
        <taxon>Pichiomycetes</taxon>
        <taxon>Debaryomycetaceae</taxon>
        <taxon>Candida/Lodderomyces clade</taxon>
        <taxon>Lodderomyces</taxon>
    </lineage>
</organism>
<proteinExistence type="predicted"/>
<gene>
    <name evidence="4" type="ORF">LODBEIA_P59920</name>
</gene>
<feature type="transmembrane region" description="Helical" evidence="2">
    <location>
        <begin position="61"/>
        <end position="84"/>
    </location>
</feature>
<reference evidence="4 5" key="1">
    <citation type="submission" date="2024-03" db="EMBL/GenBank/DDBJ databases">
        <authorList>
            <person name="Brejova B."/>
        </authorList>
    </citation>
    <scope>NUCLEOTIDE SEQUENCE [LARGE SCALE GENOMIC DNA]</scope>
    <source>
        <strain evidence="4 5">CBS 14171</strain>
    </source>
</reference>
<dbReference type="PANTHER" id="PTHR38409:SF1">
    <property type="entry name" value="MITOCHONDRIAL ADAPTER PROTEIN MCP1"/>
    <property type="match status" value="1"/>
</dbReference>
<dbReference type="InterPro" id="IPR039960">
    <property type="entry name" value="MCP1"/>
</dbReference>
<feature type="transmembrane region" description="Helical" evidence="2">
    <location>
        <begin position="180"/>
        <end position="201"/>
    </location>
</feature>
<dbReference type="PANTHER" id="PTHR38409">
    <property type="entry name" value="MDM10-COMPLEMENTING PROTEIN 1"/>
    <property type="match status" value="1"/>
</dbReference>
<evidence type="ECO:0000259" key="3">
    <source>
        <dbReference type="Pfam" id="PF07950"/>
    </source>
</evidence>
<sequence>MEIPREELHKIAPTPVYFLDESPSPASPSTPLNSTSNSSSHHGGSKKWVIPTLCKIQKYSAWGLVSFLGIHLTSVVVVPILPISHDLKQQVFSLAKAVYQDVPLYEPVFIFGAGITHILSGIALRLVRYFKRRNQHRSAARVQLLNAAIDIKDSDDDIGLGGISNIFGLGYRKSITTTQFGLTPLQFSGYVSIPFVLFHIYKFRYMPWAVEGDSSLINLDYITYVLNLKHPWVNTVALLGLVLSVTYHVTIGGMKLQGFYSRNWKRAGLVMVNVLGFAGMVSIYMFKRSVNVDLHSADFVGKAFSKYINAFLL</sequence>
<dbReference type="Proteomes" id="UP001497383">
    <property type="component" value="Chromosome 8"/>
</dbReference>
<feature type="compositionally biased region" description="Low complexity" evidence="1">
    <location>
        <begin position="22"/>
        <end position="42"/>
    </location>
</feature>
<evidence type="ECO:0000256" key="1">
    <source>
        <dbReference type="SAM" id="MobiDB-lite"/>
    </source>
</evidence>
<dbReference type="GeneID" id="92211188"/>
<dbReference type="EMBL" id="OZ022412">
    <property type="protein sequence ID" value="CAK9442249.1"/>
    <property type="molecule type" value="Genomic_DNA"/>
</dbReference>
<dbReference type="InterPro" id="IPR012472">
    <property type="entry name" value="MCP1_TM"/>
</dbReference>
<feature type="region of interest" description="Disordered" evidence="1">
    <location>
        <begin position="21"/>
        <end position="46"/>
    </location>
</feature>
<dbReference type="Pfam" id="PF07950">
    <property type="entry name" value="MCP1_TM"/>
    <property type="match status" value="2"/>
</dbReference>
<accession>A0ABP0ZUG0</accession>
<keyword evidence="2" id="KW-0472">Membrane</keyword>
<keyword evidence="5" id="KW-1185">Reference proteome</keyword>
<protein>
    <recommendedName>
        <fullName evidence="3">Mitochondrial adapter protein MCP1 transmembrane domain-containing protein</fullName>
    </recommendedName>
</protein>
<feature type="domain" description="Mitochondrial adapter protein MCP1 transmembrane" evidence="3">
    <location>
        <begin position="194"/>
        <end position="280"/>
    </location>
</feature>
<keyword evidence="2" id="KW-0812">Transmembrane</keyword>
<feature type="transmembrane region" description="Helical" evidence="2">
    <location>
        <begin position="104"/>
        <end position="127"/>
    </location>
</feature>
<dbReference type="RefSeq" id="XP_066832930.1">
    <property type="nucleotide sequence ID" value="XM_066976385.1"/>
</dbReference>
<name>A0ABP0ZUG0_9ASCO</name>
<feature type="domain" description="Mitochondrial adapter protein MCP1 transmembrane" evidence="3">
    <location>
        <begin position="67"/>
        <end position="175"/>
    </location>
</feature>
<evidence type="ECO:0000313" key="5">
    <source>
        <dbReference type="Proteomes" id="UP001497383"/>
    </source>
</evidence>
<evidence type="ECO:0000256" key="2">
    <source>
        <dbReference type="SAM" id="Phobius"/>
    </source>
</evidence>
<evidence type="ECO:0000313" key="4">
    <source>
        <dbReference type="EMBL" id="CAK9442249.1"/>
    </source>
</evidence>
<feature type="transmembrane region" description="Helical" evidence="2">
    <location>
        <begin position="266"/>
        <end position="286"/>
    </location>
</feature>